<accession>A0A0V0H2Y9</accession>
<reference evidence="2" key="1">
    <citation type="submission" date="2015-12" db="EMBL/GenBank/DDBJ databases">
        <title>Gene expression during late stages of embryo sac development: a critical building block for successful pollen-pistil interactions.</title>
        <authorList>
            <person name="Liu Y."/>
            <person name="Joly V."/>
            <person name="Sabar M."/>
            <person name="Matton D.P."/>
        </authorList>
    </citation>
    <scope>NUCLEOTIDE SEQUENCE</scope>
</reference>
<proteinExistence type="predicted"/>
<sequence>MSVSTLTERQTQKTTKLSHQIETQHQSWHIEASLLRNTDHEKITWNIDTLTERRHDLKKNLQKI</sequence>
<name>A0A0V0H2Y9_SOLCH</name>
<evidence type="ECO:0000313" key="2">
    <source>
        <dbReference type="EMBL" id="JAP14741.1"/>
    </source>
</evidence>
<organism evidence="2">
    <name type="scientific">Solanum chacoense</name>
    <name type="common">Chaco potato</name>
    <dbReference type="NCBI Taxonomy" id="4108"/>
    <lineage>
        <taxon>Eukaryota</taxon>
        <taxon>Viridiplantae</taxon>
        <taxon>Streptophyta</taxon>
        <taxon>Embryophyta</taxon>
        <taxon>Tracheophyta</taxon>
        <taxon>Spermatophyta</taxon>
        <taxon>Magnoliopsida</taxon>
        <taxon>eudicotyledons</taxon>
        <taxon>Gunneridae</taxon>
        <taxon>Pentapetalae</taxon>
        <taxon>asterids</taxon>
        <taxon>lamiids</taxon>
        <taxon>Solanales</taxon>
        <taxon>Solanaceae</taxon>
        <taxon>Solanoideae</taxon>
        <taxon>Solaneae</taxon>
        <taxon>Solanum</taxon>
    </lineage>
</organism>
<dbReference type="EMBL" id="GEDG01026146">
    <property type="protein sequence ID" value="JAP14741.1"/>
    <property type="molecule type" value="Transcribed_RNA"/>
</dbReference>
<evidence type="ECO:0000256" key="1">
    <source>
        <dbReference type="SAM" id="MobiDB-lite"/>
    </source>
</evidence>
<protein>
    <submittedName>
        <fullName evidence="2">Putative ovule protein</fullName>
    </submittedName>
</protein>
<dbReference type="AlphaFoldDB" id="A0A0V0H2Y9"/>
<feature type="region of interest" description="Disordered" evidence="1">
    <location>
        <begin position="1"/>
        <end position="20"/>
    </location>
</feature>